<evidence type="ECO:0000313" key="2">
    <source>
        <dbReference type="EMBL" id="SER62999.1"/>
    </source>
</evidence>
<organism evidence="2 3">
    <name type="scientific">Streptomyces qinglanensis</name>
    <dbReference type="NCBI Taxonomy" id="943816"/>
    <lineage>
        <taxon>Bacteria</taxon>
        <taxon>Bacillati</taxon>
        <taxon>Actinomycetota</taxon>
        <taxon>Actinomycetes</taxon>
        <taxon>Kitasatosporales</taxon>
        <taxon>Streptomycetaceae</taxon>
        <taxon>Streptomyces</taxon>
    </lineage>
</organism>
<evidence type="ECO:0000256" key="1">
    <source>
        <dbReference type="SAM" id="MobiDB-lite"/>
    </source>
</evidence>
<dbReference type="EMBL" id="FOGO01000003">
    <property type="protein sequence ID" value="SER62999.1"/>
    <property type="molecule type" value="Genomic_DNA"/>
</dbReference>
<sequence>MFTPRISSDRPAVSQSIRHSAFSRRWTSRRAMSRSTAIFERDGVSESGAASRFAQAGTAGLAYPYDSHRPRHIRSCP</sequence>
<accession>A0A1H9QT28</accession>
<name>A0A1H9QT28_9ACTN</name>
<evidence type="ECO:0000313" key="3">
    <source>
        <dbReference type="Proteomes" id="UP000182841"/>
    </source>
</evidence>
<feature type="region of interest" description="Disordered" evidence="1">
    <location>
        <begin position="1"/>
        <end position="20"/>
    </location>
</feature>
<dbReference type="Proteomes" id="UP000182841">
    <property type="component" value="Unassembled WGS sequence"/>
</dbReference>
<keyword evidence="3" id="KW-1185">Reference proteome</keyword>
<protein>
    <submittedName>
        <fullName evidence="2">Uncharacterized protein</fullName>
    </submittedName>
</protein>
<dbReference type="AlphaFoldDB" id="A0A1H9QT28"/>
<reference evidence="3" key="1">
    <citation type="submission" date="2016-10" db="EMBL/GenBank/DDBJ databases">
        <authorList>
            <person name="Varghese N."/>
            <person name="Submissions S."/>
        </authorList>
    </citation>
    <scope>NUCLEOTIDE SEQUENCE [LARGE SCALE GENOMIC DNA]</scope>
    <source>
        <strain evidence="3">CGMCC 4.6825</strain>
    </source>
</reference>
<gene>
    <name evidence="2" type="ORF">SAMN05421870_10366</name>
</gene>
<proteinExistence type="predicted"/>